<accession>A0A0S8GMH2</accession>
<dbReference type="PANTHER" id="PTHR32071:SF113">
    <property type="entry name" value="ALGINATE BIOSYNTHESIS TRANSCRIPTIONAL REGULATORY PROTEIN ALGB"/>
    <property type="match status" value="1"/>
</dbReference>
<dbReference type="InterPro" id="IPR003593">
    <property type="entry name" value="AAA+_ATPase"/>
</dbReference>
<evidence type="ECO:0000256" key="10">
    <source>
        <dbReference type="PROSITE-ProRule" id="PRU00169"/>
    </source>
</evidence>
<proteinExistence type="predicted"/>
<dbReference type="PROSITE" id="PS00688">
    <property type="entry name" value="SIGMA54_INTERACT_3"/>
    <property type="match status" value="1"/>
</dbReference>
<organism evidence="13 14">
    <name type="scientific">candidate division WOR_3 bacterium SM23_60</name>
    <dbReference type="NCBI Taxonomy" id="1703780"/>
    <lineage>
        <taxon>Bacteria</taxon>
        <taxon>Bacteria division WOR-3</taxon>
    </lineage>
</organism>
<evidence type="ECO:0000256" key="5">
    <source>
        <dbReference type="ARBA" id="ARBA00022840"/>
    </source>
</evidence>
<evidence type="ECO:0000259" key="11">
    <source>
        <dbReference type="PROSITE" id="PS50045"/>
    </source>
</evidence>
<comment type="caution">
    <text evidence="13">The sequence shown here is derived from an EMBL/GenBank/DDBJ whole genome shotgun (WGS) entry which is preliminary data.</text>
</comment>
<dbReference type="SMART" id="SM00382">
    <property type="entry name" value="AAA"/>
    <property type="match status" value="1"/>
</dbReference>
<evidence type="ECO:0000256" key="6">
    <source>
        <dbReference type="ARBA" id="ARBA00023015"/>
    </source>
</evidence>
<dbReference type="InterPro" id="IPR025662">
    <property type="entry name" value="Sigma_54_int_dom_ATP-bd_1"/>
</dbReference>
<reference evidence="13 14" key="1">
    <citation type="journal article" date="2015" name="Microbiome">
        <title>Genomic resolution of linkages in carbon, nitrogen, and sulfur cycling among widespread estuary sediment bacteria.</title>
        <authorList>
            <person name="Baker B.J."/>
            <person name="Lazar C.S."/>
            <person name="Teske A.P."/>
            <person name="Dick G.J."/>
        </authorList>
    </citation>
    <scope>NUCLEOTIDE SEQUENCE [LARGE SCALE GENOMIC DNA]</scope>
    <source>
        <strain evidence="13">SM23_60</strain>
    </source>
</reference>
<evidence type="ECO:0000313" key="13">
    <source>
        <dbReference type="EMBL" id="KPK73841.1"/>
    </source>
</evidence>
<dbReference type="PROSITE" id="PS50045">
    <property type="entry name" value="SIGMA54_INTERACT_4"/>
    <property type="match status" value="1"/>
</dbReference>
<protein>
    <submittedName>
        <fullName evidence="13">Fis family transcriptional regulator</fullName>
    </submittedName>
</protein>
<evidence type="ECO:0000256" key="4">
    <source>
        <dbReference type="ARBA" id="ARBA00022741"/>
    </source>
</evidence>
<dbReference type="FunFam" id="3.40.50.2300:FF:000018">
    <property type="entry name" value="DNA-binding transcriptional regulator NtrC"/>
    <property type="match status" value="1"/>
</dbReference>
<evidence type="ECO:0000313" key="14">
    <source>
        <dbReference type="Proteomes" id="UP000051096"/>
    </source>
</evidence>
<dbReference type="GO" id="GO:0043565">
    <property type="term" value="F:sequence-specific DNA binding"/>
    <property type="evidence" value="ECO:0007669"/>
    <property type="project" value="InterPro"/>
</dbReference>
<evidence type="ECO:0000256" key="2">
    <source>
        <dbReference type="ARBA" id="ARBA00022490"/>
    </source>
</evidence>
<dbReference type="InterPro" id="IPR002078">
    <property type="entry name" value="Sigma_54_int"/>
</dbReference>
<feature type="modified residue" description="4-aspartylphosphate" evidence="10">
    <location>
        <position position="54"/>
    </location>
</feature>
<dbReference type="SMART" id="SM00448">
    <property type="entry name" value="REC"/>
    <property type="match status" value="1"/>
</dbReference>
<keyword evidence="4" id="KW-0547">Nucleotide-binding</keyword>
<dbReference type="Pfam" id="PF00158">
    <property type="entry name" value="Sigma54_activat"/>
    <property type="match status" value="1"/>
</dbReference>
<dbReference type="InterPro" id="IPR009057">
    <property type="entry name" value="Homeodomain-like_sf"/>
</dbReference>
<dbReference type="SUPFAM" id="SSF52172">
    <property type="entry name" value="CheY-like"/>
    <property type="match status" value="1"/>
</dbReference>
<dbReference type="FunFam" id="1.10.8.60:FF:000014">
    <property type="entry name" value="DNA-binding transcriptional regulator NtrC"/>
    <property type="match status" value="1"/>
</dbReference>
<dbReference type="PATRIC" id="fig|1703780.3.peg.2751"/>
<dbReference type="Gene3D" id="1.10.10.60">
    <property type="entry name" value="Homeodomain-like"/>
    <property type="match status" value="1"/>
</dbReference>
<dbReference type="PROSITE" id="PS00676">
    <property type="entry name" value="SIGMA54_INTERACT_2"/>
    <property type="match status" value="1"/>
</dbReference>
<dbReference type="FunFam" id="3.40.50.300:FF:000006">
    <property type="entry name" value="DNA-binding transcriptional regulator NtrC"/>
    <property type="match status" value="1"/>
</dbReference>
<keyword evidence="3 10" id="KW-0597">Phosphoprotein</keyword>
<dbReference type="GO" id="GO:0005737">
    <property type="term" value="C:cytoplasm"/>
    <property type="evidence" value="ECO:0007669"/>
    <property type="project" value="UniProtKB-SubCell"/>
</dbReference>
<feature type="domain" description="Response regulatory" evidence="12">
    <location>
        <begin position="5"/>
        <end position="119"/>
    </location>
</feature>
<feature type="domain" description="Sigma-54 factor interaction" evidence="11">
    <location>
        <begin position="144"/>
        <end position="373"/>
    </location>
</feature>
<evidence type="ECO:0000256" key="1">
    <source>
        <dbReference type="ARBA" id="ARBA00004496"/>
    </source>
</evidence>
<dbReference type="Pfam" id="PF00072">
    <property type="entry name" value="Response_reg"/>
    <property type="match status" value="1"/>
</dbReference>
<dbReference type="Gene3D" id="1.10.8.60">
    <property type="match status" value="1"/>
</dbReference>
<keyword evidence="7" id="KW-0238">DNA-binding</keyword>
<dbReference type="GO" id="GO:0005524">
    <property type="term" value="F:ATP binding"/>
    <property type="evidence" value="ECO:0007669"/>
    <property type="project" value="UniProtKB-KW"/>
</dbReference>
<gene>
    <name evidence="13" type="ORF">AMJ87_00570</name>
</gene>
<evidence type="ECO:0000256" key="3">
    <source>
        <dbReference type="ARBA" id="ARBA00022553"/>
    </source>
</evidence>
<dbReference type="InterPro" id="IPR002197">
    <property type="entry name" value="HTH_Fis"/>
</dbReference>
<name>A0A0S8GMH2_UNCW3</name>
<keyword evidence="2" id="KW-0963">Cytoplasm</keyword>
<dbReference type="GO" id="GO:0000160">
    <property type="term" value="P:phosphorelay signal transduction system"/>
    <property type="evidence" value="ECO:0007669"/>
    <property type="project" value="InterPro"/>
</dbReference>
<dbReference type="InterPro" id="IPR027417">
    <property type="entry name" value="P-loop_NTPase"/>
</dbReference>
<dbReference type="Gene3D" id="3.40.50.2300">
    <property type="match status" value="1"/>
</dbReference>
<comment type="subcellular location">
    <subcellularLocation>
        <location evidence="1">Cytoplasm</location>
    </subcellularLocation>
</comment>
<dbReference type="CDD" id="cd00009">
    <property type="entry name" value="AAA"/>
    <property type="match status" value="1"/>
</dbReference>
<keyword evidence="8" id="KW-0010">Activator</keyword>
<dbReference type="SUPFAM" id="SSF52540">
    <property type="entry name" value="P-loop containing nucleoside triphosphate hydrolases"/>
    <property type="match status" value="1"/>
</dbReference>
<keyword evidence="5" id="KW-0067">ATP-binding</keyword>
<sequence>MDDIKIMIVDDDENIRKSLTNLLTGDGYNVVAVEDGYAAIDAISGGQLDIVLLDLKLPGLDGLEVLEKIKEINQEIEVIIITGYSTVENAVAAMKAGATDYIVKPFAPDEIRIRLQSVLKKRAITAENIYLRGELEEQYQYEDIIGKSEAMQEIFRLIEKVAPTDSTILIRGQSGTGKELIARAIHQHSLRKGNKFIAVDCGALPEALLESELFGHLKGSFTGAVVTKSGLLEVANGGTFFLDEVGDLSLGIQSKLLRVLQEKEFRQVGGVKNIKVDVRLVAATNKDLELMIKQGKFREDLFYRINAVPIHLPSLKERQEDIPLLVEHFINVYNERRNKNIKGLSPEALSTLINFDWPGNVRELENIIDRMVIMSDSDIIGVEHVPIHIVGNRVCFNITAARTGAELKEMKKRIRVQAVENVEKAFLIEALKRNQWNISKAARDVGMQRQNFQAMMRKHNIQP</sequence>
<dbReference type="Pfam" id="PF25601">
    <property type="entry name" value="AAA_lid_14"/>
    <property type="match status" value="1"/>
</dbReference>
<dbReference type="PROSITE" id="PS50110">
    <property type="entry name" value="RESPONSE_REGULATORY"/>
    <property type="match status" value="1"/>
</dbReference>
<dbReference type="InterPro" id="IPR011006">
    <property type="entry name" value="CheY-like_superfamily"/>
</dbReference>
<dbReference type="InterPro" id="IPR025943">
    <property type="entry name" value="Sigma_54_int_dom_ATP-bd_2"/>
</dbReference>
<dbReference type="PROSITE" id="PS00675">
    <property type="entry name" value="SIGMA54_INTERACT_1"/>
    <property type="match status" value="1"/>
</dbReference>
<evidence type="ECO:0000256" key="9">
    <source>
        <dbReference type="ARBA" id="ARBA00023163"/>
    </source>
</evidence>
<dbReference type="PRINTS" id="PR01590">
    <property type="entry name" value="HTHFIS"/>
</dbReference>
<dbReference type="Proteomes" id="UP000051096">
    <property type="component" value="Unassembled WGS sequence"/>
</dbReference>
<evidence type="ECO:0000256" key="8">
    <source>
        <dbReference type="ARBA" id="ARBA00023159"/>
    </source>
</evidence>
<evidence type="ECO:0000256" key="7">
    <source>
        <dbReference type="ARBA" id="ARBA00023125"/>
    </source>
</evidence>
<dbReference type="PANTHER" id="PTHR32071">
    <property type="entry name" value="TRANSCRIPTIONAL REGULATORY PROTEIN"/>
    <property type="match status" value="1"/>
</dbReference>
<dbReference type="GO" id="GO:0006355">
    <property type="term" value="P:regulation of DNA-templated transcription"/>
    <property type="evidence" value="ECO:0007669"/>
    <property type="project" value="InterPro"/>
</dbReference>
<keyword evidence="6" id="KW-0805">Transcription regulation</keyword>
<dbReference type="Gene3D" id="3.40.50.300">
    <property type="entry name" value="P-loop containing nucleotide triphosphate hydrolases"/>
    <property type="match status" value="1"/>
</dbReference>
<dbReference type="EMBL" id="LJUO01000002">
    <property type="protein sequence ID" value="KPK73841.1"/>
    <property type="molecule type" value="Genomic_DNA"/>
</dbReference>
<dbReference type="Pfam" id="PF02954">
    <property type="entry name" value="HTH_8"/>
    <property type="match status" value="1"/>
</dbReference>
<keyword evidence="9" id="KW-0804">Transcription</keyword>
<dbReference type="InterPro" id="IPR058031">
    <property type="entry name" value="AAA_lid_NorR"/>
</dbReference>
<dbReference type="AlphaFoldDB" id="A0A0S8GMH2"/>
<dbReference type="InterPro" id="IPR025944">
    <property type="entry name" value="Sigma_54_int_dom_CS"/>
</dbReference>
<dbReference type="SUPFAM" id="SSF46689">
    <property type="entry name" value="Homeodomain-like"/>
    <property type="match status" value="1"/>
</dbReference>
<evidence type="ECO:0000259" key="12">
    <source>
        <dbReference type="PROSITE" id="PS50110"/>
    </source>
</evidence>
<dbReference type="InterPro" id="IPR001789">
    <property type="entry name" value="Sig_transdc_resp-reg_receiver"/>
</dbReference>